<evidence type="ECO:0000256" key="3">
    <source>
        <dbReference type="ARBA" id="ARBA00022737"/>
    </source>
</evidence>
<dbReference type="KEGG" id="spar:SPRG_14805"/>
<dbReference type="InterPro" id="IPR036322">
    <property type="entry name" value="WD40_repeat_dom_sf"/>
</dbReference>
<dbReference type="Proteomes" id="UP000030745">
    <property type="component" value="Unassembled WGS sequence"/>
</dbReference>
<proteinExistence type="predicted"/>
<evidence type="ECO:0000256" key="1">
    <source>
        <dbReference type="ARBA" id="ARBA00004123"/>
    </source>
</evidence>
<dbReference type="PROSITE" id="PS50294">
    <property type="entry name" value="WD_REPEATS_REGION"/>
    <property type="match status" value="1"/>
</dbReference>
<dbReference type="OrthoDB" id="9890280at2759"/>
<gene>
    <name evidence="6" type="ORF">SPRG_14805</name>
</gene>
<feature type="repeat" description="WD" evidence="5">
    <location>
        <begin position="274"/>
        <end position="316"/>
    </location>
</feature>
<name>A0A067BL78_SAPPC</name>
<dbReference type="SMART" id="SM00320">
    <property type="entry name" value="WD40"/>
    <property type="match status" value="4"/>
</dbReference>
<dbReference type="PANTHER" id="PTHR22652">
    <property type="entry name" value="NUCLEOPORIN NUP43"/>
    <property type="match status" value="1"/>
</dbReference>
<keyword evidence="7" id="KW-1185">Reference proteome</keyword>
<evidence type="ECO:0000256" key="5">
    <source>
        <dbReference type="PROSITE-ProRule" id="PRU00221"/>
    </source>
</evidence>
<comment type="subcellular location">
    <subcellularLocation>
        <location evidence="1">Nucleus</location>
    </subcellularLocation>
</comment>
<keyword evidence="2 5" id="KW-0853">WD repeat</keyword>
<dbReference type="InterPro" id="IPR015943">
    <property type="entry name" value="WD40/YVTN_repeat-like_dom_sf"/>
</dbReference>
<dbReference type="AlphaFoldDB" id="A0A067BL78"/>
<dbReference type="PROSITE" id="PS50082">
    <property type="entry name" value="WD_REPEATS_2"/>
    <property type="match status" value="1"/>
</dbReference>
<sequence length="374" mass="40431">MNRSNTKMTVHTSYVGRKVRAVKFLHGAKGAACLEGDDYASPLVVAGSYDSQENALTVLFPQMPTADQMDLADEFHASSKTEIVDLCSLKHQGDVASLGFLSLNNSDFVISGSSNGSIYCTNIVKADPSLALKHVAIPQWENLTAGSITSLDVDTTTASIVASSECGQAAWANLNRLDDIRVIDVDGWAIHDVKMLGVDTYIAMAGANPSGQLQLWDLKTNANFPIATCADGNGAFTSLATHPTRPELLLTGSHDGWLSIWDRRMLANGAVRSERKHKKPIRSIQCHPSAPRFIYTASDDNVVNVWDFHASKKPTDKIEYQTHARVDGLVVEPLVSGCAAWNTLDVDGDSDTLIAGSDNHSISLVENVSKRINH</sequence>
<reference evidence="6 7" key="1">
    <citation type="journal article" date="2013" name="PLoS Genet.">
        <title>Distinctive expansion of potential virulence genes in the genome of the oomycete fish pathogen Saprolegnia parasitica.</title>
        <authorList>
            <person name="Jiang R.H."/>
            <person name="de Bruijn I."/>
            <person name="Haas B.J."/>
            <person name="Belmonte R."/>
            <person name="Lobach L."/>
            <person name="Christie J."/>
            <person name="van den Ackerveken G."/>
            <person name="Bottin A."/>
            <person name="Bulone V."/>
            <person name="Diaz-Moreno S.M."/>
            <person name="Dumas B."/>
            <person name="Fan L."/>
            <person name="Gaulin E."/>
            <person name="Govers F."/>
            <person name="Grenville-Briggs L.J."/>
            <person name="Horner N.R."/>
            <person name="Levin J.Z."/>
            <person name="Mammella M."/>
            <person name="Meijer H.J."/>
            <person name="Morris P."/>
            <person name="Nusbaum C."/>
            <person name="Oome S."/>
            <person name="Phillips A.J."/>
            <person name="van Rooyen D."/>
            <person name="Rzeszutek E."/>
            <person name="Saraiva M."/>
            <person name="Secombes C.J."/>
            <person name="Seidl M.F."/>
            <person name="Snel B."/>
            <person name="Stassen J.H."/>
            <person name="Sykes S."/>
            <person name="Tripathy S."/>
            <person name="van den Berg H."/>
            <person name="Vega-Arreguin J.C."/>
            <person name="Wawra S."/>
            <person name="Young S.K."/>
            <person name="Zeng Q."/>
            <person name="Dieguez-Uribeondo J."/>
            <person name="Russ C."/>
            <person name="Tyler B.M."/>
            <person name="van West P."/>
        </authorList>
    </citation>
    <scope>NUCLEOTIDE SEQUENCE [LARGE SCALE GENOMIC DNA]</scope>
    <source>
        <strain evidence="6 7">CBS 223.65</strain>
    </source>
</reference>
<dbReference type="Gene3D" id="2.130.10.10">
    <property type="entry name" value="YVTN repeat-like/Quinoprotein amine dehydrogenase"/>
    <property type="match status" value="1"/>
</dbReference>
<dbReference type="PANTHER" id="PTHR22652:SF0">
    <property type="entry name" value="NUCLEOPORIN NUP43"/>
    <property type="match status" value="1"/>
</dbReference>
<keyword evidence="3" id="KW-0677">Repeat</keyword>
<dbReference type="Pfam" id="PF00400">
    <property type="entry name" value="WD40"/>
    <property type="match status" value="2"/>
</dbReference>
<dbReference type="InterPro" id="IPR001680">
    <property type="entry name" value="WD40_rpt"/>
</dbReference>
<organism evidence="6 7">
    <name type="scientific">Saprolegnia parasitica (strain CBS 223.65)</name>
    <dbReference type="NCBI Taxonomy" id="695850"/>
    <lineage>
        <taxon>Eukaryota</taxon>
        <taxon>Sar</taxon>
        <taxon>Stramenopiles</taxon>
        <taxon>Oomycota</taxon>
        <taxon>Saprolegniomycetes</taxon>
        <taxon>Saprolegniales</taxon>
        <taxon>Saprolegniaceae</taxon>
        <taxon>Saprolegnia</taxon>
    </lineage>
</organism>
<protein>
    <submittedName>
        <fullName evidence="6">Uncharacterized protein</fullName>
    </submittedName>
</protein>
<dbReference type="GeneID" id="24136590"/>
<dbReference type="VEuPathDB" id="FungiDB:SPRG_14805"/>
<accession>A0A067BL78</accession>
<dbReference type="OMA" id="HDGDVMD"/>
<dbReference type="RefSeq" id="XP_012210316.1">
    <property type="nucleotide sequence ID" value="XM_012354926.1"/>
</dbReference>
<dbReference type="SUPFAM" id="SSF50978">
    <property type="entry name" value="WD40 repeat-like"/>
    <property type="match status" value="1"/>
</dbReference>
<evidence type="ECO:0000256" key="4">
    <source>
        <dbReference type="ARBA" id="ARBA00023242"/>
    </source>
</evidence>
<dbReference type="STRING" id="695850.A0A067BL78"/>
<evidence type="ECO:0000313" key="7">
    <source>
        <dbReference type="Proteomes" id="UP000030745"/>
    </source>
</evidence>
<dbReference type="EMBL" id="KK583380">
    <property type="protein sequence ID" value="KDO18968.1"/>
    <property type="molecule type" value="Genomic_DNA"/>
</dbReference>
<keyword evidence="4" id="KW-0539">Nucleus</keyword>
<dbReference type="GO" id="GO:0031080">
    <property type="term" value="C:nuclear pore outer ring"/>
    <property type="evidence" value="ECO:0007669"/>
    <property type="project" value="TreeGrafter"/>
</dbReference>
<evidence type="ECO:0000256" key="2">
    <source>
        <dbReference type="ARBA" id="ARBA00022574"/>
    </source>
</evidence>
<evidence type="ECO:0000313" key="6">
    <source>
        <dbReference type="EMBL" id="KDO18968.1"/>
    </source>
</evidence>